<dbReference type="PATRIC" id="fig|1607817.3.peg.748"/>
<dbReference type="Gene3D" id="2.150.10.10">
    <property type="entry name" value="Serralysin-like metalloprotease, C-terminal"/>
    <property type="match status" value="8"/>
</dbReference>
<feature type="compositionally biased region" description="Gly residues" evidence="4">
    <location>
        <begin position="334"/>
        <end position="351"/>
    </location>
</feature>
<feature type="compositionally biased region" description="Low complexity" evidence="4">
    <location>
        <begin position="265"/>
        <end position="296"/>
    </location>
</feature>
<feature type="coiled-coil region" evidence="3">
    <location>
        <begin position="1190"/>
        <end position="1253"/>
    </location>
</feature>
<dbReference type="Pfam" id="PF00353">
    <property type="entry name" value="HemolysinCabind"/>
    <property type="match status" value="13"/>
</dbReference>
<dbReference type="PANTHER" id="PTHR38340">
    <property type="entry name" value="S-LAYER PROTEIN"/>
    <property type="match status" value="1"/>
</dbReference>
<name>A0A0F5MN69_9RICK</name>
<evidence type="ECO:0000256" key="2">
    <source>
        <dbReference type="ARBA" id="ARBA00022525"/>
    </source>
</evidence>
<evidence type="ECO:0000313" key="5">
    <source>
        <dbReference type="EMBL" id="KKB96166.1"/>
    </source>
</evidence>
<feature type="compositionally biased region" description="Low complexity" evidence="4">
    <location>
        <begin position="304"/>
        <end position="316"/>
    </location>
</feature>
<feature type="region of interest" description="Disordered" evidence="4">
    <location>
        <begin position="206"/>
        <end position="226"/>
    </location>
</feature>
<comment type="subcellular location">
    <subcellularLocation>
        <location evidence="1">Secreted</location>
    </subcellularLocation>
</comment>
<dbReference type="SUPFAM" id="SSF51120">
    <property type="entry name" value="beta-Roll"/>
    <property type="match status" value="7"/>
</dbReference>
<feature type="compositionally biased region" description="Low complexity" evidence="4">
    <location>
        <begin position="641"/>
        <end position="650"/>
    </location>
</feature>
<keyword evidence="3" id="KW-0175">Coiled coil</keyword>
<proteinExistence type="predicted"/>
<dbReference type="PRINTS" id="PR00313">
    <property type="entry name" value="CABNDNGRPT"/>
</dbReference>
<accession>A0A0F5MN69</accession>
<evidence type="ECO:0000313" key="6">
    <source>
        <dbReference type="Proteomes" id="UP000033358"/>
    </source>
</evidence>
<feature type="compositionally biased region" description="Polar residues" evidence="4">
    <location>
        <begin position="476"/>
        <end position="494"/>
    </location>
</feature>
<reference evidence="5 6" key="1">
    <citation type="submission" date="2015-02" db="EMBL/GenBank/DDBJ databases">
        <title>Single cell genomics of a rare environmental alphaproteobacterium provides unique insights into Rickettsiaceae evolution.</title>
        <authorList>
            <person name="Martijn J."/>
            <person name="Schulz F."/>
            <person name="Zaremba-Niedzwiedzka K."/>
            <person name="Viklund J."/>
            <person name="Stepanauskas R."/>
            <person name="Andersson S.G.E."/>
            <person name="Horn M."/>
            <person name="Guy L."/>
            <person name="Ettema T.J.G."/>
        </authorList>
    </citation>
    <scope>NUCLEOTIDE SEQUENCE [LARGE SCALE GENOMIC DNA]</scope>
    <source>
        <strain evidence="5 6">SCGC AAA041-L04</strain>
    </source>
</reference>
<evidence type="ECO:0000256" key="4">
    <source>
        <dbReference type="SAM" id="MobiDB-lite"/>
    </source>
</evidence>
<feature type="compositionally biased region" description="Low complexity" evidence="4">
    <location>
        <begin position="573"/>
        <end position="591"/>
    </location>
</feature>
<sequence>MSDYKINYYHAKTMFGHFYVQFDGIVPEGMDTENRKNPQTFFGKNSEHKSPIDWGEILNEETEHTLNRDNTVFLYSQSVSKEQFEDAYRLAIKHRDSGGGSYHITEDSCITFSQFIYYASGGQGHFINNVAKDKIDALKASGTLAAKHIIANYYDQGQIRTETGALAAEFVAFKYGVSLNRVIEQYDDVTREKYFTILPKSQFNNEEYAKDSSKKEKSTYSNSDYQGIDRDSFNALTALTWMQVQEEQERLHQANMNNPGRMPLNSGVNSGSTSSTPASSPTKGPIGSTPSKNMPSSPIPSSPSTPSSSNPFASTPISLSASTPPTLGKNSPGNSGGASGASGHGATGGFGNSPSTNPASNPSAHPSVNSKSAPSTTSKNMPSFAPINANAGLGSGSGSGSVPGSTAGSEPLKGPTSSAPSPTPIKGPSGNVPSQSPIKGPSGTGSTPIKSPTSSQAPIPTTSPSQSPIKTPVGAGNSQTPIYNSQTPTSSQSPIKMPIGGNNQAPIPTPSSSPTSGSTPTPTSSPIKAPFGMGQNNAPNNIPKSTPNFNPGFNPGFNPAPTPTPTPFKGSTPSFNNQPNSPWNQPSASSPTKGPNFNFPWNQPTQPTATPSFQPTFTPIPFPSGFPSSQPKSSPSPSPSWPSWTPTFRPDSSSSSGRHEPFSSSYSPTSNNARFDPFGFSRTSDPLFGSRSSSNGFVNDPTWQYSRGSTANGFEYYRSYANARGQFANSFSSGNNFWNSYSGAYNRMNGGAFSNSQYGNNYGPKMADAWGRSSSAKWAGTLRGAVRYARSHVSPLVFDLKCDGLELLSYKDSLAYFDIDNDGFVEKIGWAGAEEGQLARDLNGNGKIDDITELFGDDITSAFYKLAMLDSNNDGVIDKNDKAFHELLIWQDLNGNGYSEKEELSSLSRLGIKSISLKTSKEDQEIEGNLISESSSFSYENGKYCKVYDVHYANDDMNSWYKGKRKIEGDAAYKKIKKDLLEFSKYMFEELSLKSKEVYTNKIEGDWVRETIMLKTEAYIEKVTAKIFKYKQQVIEKEFSESQQALKNIATMSDELFKKTINNLVSKIAKDVDDKNDKAKTNAIKELKSKFQQQKDDIHSRYLQILNTQIAELSLKNLPEEEFEKAKQGLEAQILKQEKTEKIEAQKKFDIEYDQIKKSSNYEDEAKSAKLKYLNDNFEQQKADVHESYIQESALKIKKISEKIKEASKKKAQDLRTKFIKHGITESEYNIKLKKLEENCKKEIASAAEKINKASMVREKKDIDELRKEFRAKYLKEQNILSEQSIEKLKSQIEDEKHLNEQLFAQSIKSLLKLYFAQNEQKKADLKESIEYLKLSIKEEANHIYDYVISESKLMKNSDDASNSDNTFANANPDSANVKQPTSSFSLVSNIYNNAYDYFFAKKEPSKFKIPSWLKTESYSNKTEDRGFDNNEGIKIDPETLFMPMMRGYGQIPSLHIAMSIDPLLKSEVMNFMLIKALDLKVIQQNIMNILYQWAGVTDIDDHSKSYPGGANIEARKVHFIEKVTGQPFKQLGASKSVGQYASTSMQKAWDIYLIRATKNLLIQGPLMPIFPKALYSFTDDEMNLNSSLDEILINAKKFATDHDLGYDFWVQIGYVLASNIKELNITMSALKARLSELAGEFILVGLDGFSLIGDNQDNYIKGTFGSDYIKGLDGNDKIEGKEGSDFIEGGDGDDEIYGGEGIDRLHGGDGNDRIYGGSDKDFIYGDNGDDSIYGEEGDDYIEGGEGADYIDGGPGTNTLSYGMSPGGVVVNLKTGEARGFDAEGDKFINFQNLGGSEYNDILIGDDQDNEINGEGGDDEIRGGKGNDSLFGATGTDRLYGEEGDDILTGFEGPDHMDGGAGTDTADYSHPYATVGVNVDLSKGVGVGGYAHGDTYVNMENVKGSRFNDVITGDDQNNKLEGAAGDDVIHGGSGNDLIIDQQGHNMLYGDEGDDLILSVIGNFCFGGEGKDTISYQGLIKGVKIDMKSGSTTLKDDDSAKDTFTEFENVVGTNADDEIIGDDNDNEIAGLGRDDIIHAGAGNDKINPGDGDDIVYGEAGDDYMMGSAGKDLYDGGEGFDTVDYSQEPDRALYLNLKLKKNTGATFAEGDVLKNIERIIGTKFDDVMIGDNENNQLYGGAGDDKIYGGEGSDVLSGGEGKNELYGEDGDDTFELSQGENLVYGGAGTNGVTYQNAKASVEIDLANRQGKKSTGGQDTYEDIHNCIGSKYDDKIIGNNDANKLFGLEGDDYIDAGGGADTIDGGKGNNGLLGGSGNDRFILIEGSNQVDGGSDIDTAIYVDYQKAAYYAEEVIEREVKIYNFFLPSYAGEQFTKPIFPEGKGIVANLTTGIVEKPNGLNDHLTNVENIEGTHYDDIITGDDKANKLEGNNGNDIIDGGKGDDIIISGRGHSTLYGGEGNDMFKIIKGTADIYGGEGNDSVNLAYLTLVVKANLEEGSISYGNSVDEGNKADCKLEGIEAIRTTKFNDIIYDSKLDNHIETGEGNDIIYISDGFDIVDSGDGDDVIYLNGSGEKRLLSGTGEDKFVIMPGFTSNNKTDVMIGDFKLSLDKIDLSNLVNIKSFSDLKLEQITVEDNIFSIIHIEDNKEIALFGIEMSQITSDNFIF</sequence>
<gene>
    <name evidence="5" type="primary">cya</name>
    <name evidence="5" type="ORF">SZ25_00749</name>
</gene>
<keyword evidence="2" id="KW-0964">Secreted</keyword>
<feature type="compositionally biased region" description="Low complexity" evidence="4">
    <location>
        <begin position="451"/>
        <end position="472"/>
    </location>
</feature>
<feature type="compositionally biased region" description="Low complexity" evidence="4">
    <location>
        <begin position="546"/>
        <end position="557"/>
    </location>
</feature>
<feature type="compositionally biased region" description="Polar residues" evidence="4">
    <location>
        <begin position="534"/>
        <end position="545"/>
    </location>
</feature>
<comment type="caution">
    <text evidence="5">The sequence shown here is derived from an EMBL/GenBank/DDBJ whole genome shotgun (WGS) entry which is preliminary data.</text>
</comment>
<evidence type="ECO:0000256" key="1">
    <source>
        <dbReference type="ARBA" id="ARBA00004613"/>
    </source>
</evidence>
<feature type="compositionally biased region" description="Polar residues" evidence="4">
    <location>
        <begin position="371"/>
        <end position="381"/>
    </location>
</feature>
<protein>
    <submittedName>
        <fullName evidence="5">Bifunctional hemolysin/adenylate cyclase</fullName>
    </submittedName>
</protein>
<dbReference type="InterPro" id="IPR001343">
    <property type="entry name" value="Hemolysn_Ca-bd"/>
</dbReference>
<feature type="compositionally biased region" description="Low complexity" evidence="4">
    <location>
        <begin position="352"/>
        <end position="370"/>
    </location>
</feature>
<organism evidence="5 6">
    <name type="scientific">Candidatus Arcanibacter lacustris</name>
    <dbReference type="NCBI Taxonomy" id="1607817"/>
    <lineage>
        <taxon>Bacteria</taxon>
        <taxon>Pseudomonadati</taxon>
        <taxon>Pseudomonadota</taxon>
        <taxon>Alphaproteobacteria</taxon>
        <taxon>Rickettsiales</taxon>
        <taxon>Candidatus Arcanibacter</taxon>
    </lineage>
</organism>
<dbReference type="PROSITE" id="PS00330">
    <property type="entry name" value="HEMOLYSIN_CALCIUM"/>
    <property type="match status" value="3"/>
</dbReference>
<dbReference type="GO" id="GO:0005509">
    <property type="term" value="F:calcium ion binding"/>
    <property type="evidence" value="ECO:0007669"/>
    <property type="project" value="InterPro"/>
</dbReference>
<dbReference type="GO" id="GO:0005576">
    <property type="term" value="C:extracellular region"/>
    <property type="evidence" value="ECO:0007669"/>
    <property type="project" value="UniProtKB-SubCell"/>
</dbReference>
<feature type="compositionally biased region" description="Basic and acidic residues" evidence="4">
    <location>
        <begin position="207"/>
        <end position="218"/>
    </location>
</feature>
<dbReference type="InterPro" id="IPR050557">
    <property type="entry name" value="RTX_toxin/Mannuronan_C5-epim"/>
</dbReference>
<dbReference type="InterPro" id="IPR018511">
    <property type="entry name" value="Hemolysin-typ_Ca-bd_CS"/>
</dbReference>
<dbReference type="Proteomes" id="UP000033358">
    <property type="component" value="Unassembled WGS sequence"/>
</dbReference>
<feature type="compositionally biased region" description="Polar residues" evidence="4">
    <location>
        <begin position="592"/>
        <end position="614"/>
    </location>
</feature>
<dbReference type="InterPro" id="IPR011049">
    <property type="entry name" value="Serralysin-like_metalloprot_C"/>
</dbReference>
<evidence type="ECO:0000256" key="3">
    <source>
        <dbReference type="SAM" id="Coils"/>
    </source>
</evidence>
<dbReference type="EMBL" id="JYHA01000124">
    <property type="protein sequence ID" value="KKB96166.1"/>
    <property type="molecule type" value="Genomic_DNA"/>
</dbReference>
<feature type="compositionally biased region" description="Low complexity" evidence="4">
    <location>
        <begin position="510"/>
        <end position="526"/>
    </location>
</feature>
<keyword evidence="6" id="KW-1185">Reference proteome</keyword>
<feature type="compositionally biased region" description="Polar residues" evidence="4">
    <location>
        <begin position="651"/>
        <end position="668"/>
    </location>
</feature>
<dbReference type="PANTHER" id="PTHR38340:SF1">
    <property type="entry name" value="S-LAYER PROTEIN"/>
    <property type="match status" value="1"/>
</dbReference>
<feature type="region of interest" description="Disordered" evidence="4">
    <location>
        <begin position="255"/>
        <end position="668"/>
    </location>
</feature>